<protein>
    <submittedName>
        <fullName evidence="1">Uncharacterized protein</fullName>
    </submittedName>
</protein>
<sequence length="68" mass="7824">MKKLERLRKEALASCESRGHKMQQFSRKYRHWWSSACRTCSKMVLLNDNPLPNEIEIGGEAVALGCDD</sequence>
<evidence type="ECO:0000313" key="1">
    <source>
        <dbReference type="EMBL" id="KKM14293.1"/>
    </source>
</evidence>
<organism evidence="1">
    <name type="scientific">marine sediment metagenome</name>
    <dbReference type="NCBI Taxonomy" id="412755"/>
    <lineage>
        <taxon>unclassified sequences</taxon>
        <taxon>metagenomes</taxon>
        <taxon>ecological metagenomes</taxon>
    </lineage>
</organism>
<dbReference type="EMBL" id="LAZR01015180">
    <property type="protein sequence ID" value="KKM14293.1"/>
    <property type="molecule type" value="Genomic_DNA"/>
</dbReference>
<name>A0A0F9JWK0_9ZZZZ</name>
<reference evidence="1" key="1">
    <citation type="journal article" date="2015" name="Nature">
        <title>Complex archaea that bridge the gap between prokaryotes and eukaryotes.</title>
        <authorList>
            <person name="Spang A."/>
            <person name="Saw J.H."/>
            <person name="Jorgensen S.L."/>
            <person name="Zaremba-Niedzwiedzka K."/>
            <person name="Martijn J."/>
            <person name="Lind A.E."/>
            <person name="van Eijk R."/>
            <person name="Schleper C."/>
            <person name="Guy L."/>
            <person name="Ettema T.J."/>
        </authorList>
    </citation>
    <scope>NUCLEOTIDE SEQUENCE</scope>
</reference>
<proteinExistence type="predicted"/>
<accession>A0A0F9JWK0</accession>
<gene>
    <name evidence="1" type="ORF">LCGC14_1707600</name>
</gene>
<comment type="caution">
    <text evidence="1">The sequence shown here is derived from an EMBL/GenBank/DDBJ whole genome shotgun (WGS) entry which is preliminary data.</text>
</comment>
<dbReference type="AlphaFoldDB" id="A0A0F9JWK0"/>